<keyword evidence="16" id="KW-1185">Reference proteome</keyword>
<dbReference type="InterPro" id="IPR011577">
    <property type="entry name" value="Cyt_b561_bac/Ni-Hgenase"/>
</dbReference>
<accession>A0A085JEL3</accession>
<keyword evidence="3" id="KW-0813">Transport</keyword>
<evidence type="ECO:0000256" key="11">
    <source>
        <dbReference type="ARBA" id="ARBA00023136"/>
    </source>
</evidence>
<dbReference type="PANTHER" id="PTHR30529">
    <property type="entry name" value="CYTOCHROME B561"/>
    <property type="match status" value="1"/>
</dbReference>
<keyword evidence="7" id="KW-0479">Metal-binding</keyword>
<evidence type="ECO:0000256" key="6">
    <source>
        <dbReference type="ARBA" id="ARBA00022692"/>
    </source>
</evidence>
<comment type="subcellular location">
    <subcellularLocation>
        <location evidence="2">Cell membrane</location>
        <topology evidence="2">Multi-pass membrane protein</topology>
    </subcellularLocation>
</comment>
<evidence type="ECO:0000256" key="12">
    <source>
        <dbReference type="ARBA" id="ARBA00037975"/>
    </source>
</evidence>
<evidence type="ECO:0000256" key="8">
    <source>
        <dbReference type="ARBA" id="ARBA00022982"/>
    </source>
</evidence>
<dbReference type="SUPFAM" id="SSF81342">
    <property type="entry name" value="Transmembrane di-heme cytochromes"/>
    <property type="match status" value="1"/>
</dbReference>
<evidence type="ECO:0000256" key="13">
    <source>
        <dbReference type="SAM" id="Phobius"/>
    </source>
</evidence>
<keyword evidence="11 13" id="KW-0472">Membrane</keyword>
<dbReference type="Proteomes" id="UP000028602">
    <property type="component" value="Unassembled WGS sequence"/>
</dbReference>
<dbReference type="PANTHER" id="PTHR30529:SF4">
    <property type="entry name" value="SUPEROXIDE OXIDASE CYBB"/>
    <property type="match status" value="1"/>
</dbReference>
<dbReference type="eggNOG" id="COG3038">
    <property type="taxonomic scope" value="Bacteria"/>
</dbReference>
<evidence type="ECO:0000256" key="1">
    <source>
        <dbReference type="ARBA" id="ARBA00001970"/>
    </source>
</evidence>
<keyword evidence="8" id="KW-0249">Electron transport</keyword>
<comment type="cofactor">
    <cofactor evidence="1">
        <name>heme b</name>
        <dbReference type="ChEBI" id="CHEBI:60344"/>
    </cofactor>
</comment>
<keyword evidence="6 13" id="KW-0812">Transmembrane</keyword>
<feature type="transmembrane region" description="Helical" evidence="13">
    <location>
        <begin position="16"/>
        <end position="34"/>
    </location>
</feature>
<name>A0A085JEL3_9GAMM</name>
<keyword evidence="5" id="KW-0349">Heme</keyword>
<organism evidence="15 16">
    <name type="scientific">Tatumella ptyseos ATCC 33301</name>
    <dbReference type="NCBI Taxonomy" id="1005995"/>
    <lineage>
        <taxon>Bacteria</taxon>
        <taxon>Pseudomonadati</taxon>
        <taxon>Pseudomonadota</taxon>
        <taxon>Gammaproteobacteria</taxon>
        <taxon>Enterobacterales</taxon>
        <taxon>Erwiniaceae</taxon>
        <taxon>Tatumella</taxon>
    </lineage>
</organism>
<sequence length="185" mass="21385">MSENYQGGYHRWQIRLHWLTLILLVIVYATIELRTMAARGSLPGRILTGTHMSCGVLILTVMVIRLALRCVFKSPQITPRLHWLNKVVSWLGQCALYLLFIGLPVMGITSRYLHGIPWQLFGIPMPQSPHPDVMLSREIIRWHEIIALSGYWLIGLHAMAALAHQFLREDNALQNMLPRRWRKTD</sequence>
<evidence type="ECO:0000313" key="15">
    <source>
        <dbReference type="EMBL" id="KFD18909.1"/>
    </source>
</evidence>
<keyword evidence="10" id="KW-0408">Iron</keyword>
<proteinExistence type="inferred from homology"/>
<dbReference type="AlphaFoldDB" id="A0A085JEL3"/>
<evidence type="ECO:0000256" key="3">
    <source>
        <dbReference type="ARBA" id="ARBA00022448"/>
    </source>
</evidence>
<keyword evidence="4" id="KW-1003">Cell membrane</keyword>
<protein>
    <submittedName>
        <fullName evidence="15">Cytochrome b561</fullName>
    </submittedName>
</protein>
<feature type="transmembrane region" description="Helical" evidence="13">
    <location>
        <begin position="88"/>
        <end position="108"/>
    </location>
</feature>
<comment type="caution">
    <text evidence="15">The sequence shown here is derived from an EMBL/GenBank/DDBJ whole genome shotgun (WGS) entry which is preliminary data.</text>
</comment>
<dbReference type="InterPro" id="IPR016174">
    <property type="entry name" value="Di-haem_cyt_TM"/>
</dbReference>
<evidence type="ECO:0000256" key="4">
    <source>
        <dbReference type="ARBA" id="ARBA00022475"/>
    </source>
</evidence>
<dbReference type="EMBL" id="JMPR01000035">
    <property type="protein sequence ID" value="KFD18909.1"/>
    <property type="molecule type" value="Genomic_DNA"/>
</dbReference>
<dbReference type="GO" id="GO:0005886">
    <property type="term" value="C:plasma membrane"/>
    <property type="evidence" value="ECO:0007669"/>
    <property type="project" value="UniProtKB-SubCell"/>
</dbReference>
<dbReference type="GO" id="GO:0046872">
    <property type="term" value="F:metal ion binding"/>
    <property type="evidence" value="ECO:0007669"/>
    <property type="project" value="UniProtKB-KW"/>
</dbReference>
<evidence type="ECO:0000256" key="7">
    <source>
        <dbReference type="ARBA" id="ARBA00022723"/>
    </source>
</evidence>
<feature type="domain" description="Cytochrome b561 bacterial/Ni-hydrogenase" evidence="14">
    <location>
        <begin position="9"/>
        <end position="178"/>
    </location>
</feature>
<feature type="transmembrane region" description="Helical" evidence="13">
    <location>
        <begin position="46"/>
        <end position="68"/>
    </location>
</feature>
<evidence type="ECO:0000259" key="14">
    <source>
        <dbReference type="Pfam" id="PF01292"/>
    </source>
</evidence>
<keyword evidence="9 13" id="KW-1133">Transmembrane helix</keyword>
<dbReference type="Pfam" id="PF01292">
    <property type="entry name" value="Ni_hydr_CYTB"/>
    <property type="match status" value="1"/>
</dbReference>
<evidence type="ECO:0000256" key="2">
    <source>
        <dbReference type="ARBA" id="ARBA00004651"/>
    </source>
</evidence>
<reference evidence="15 16" key="1">
    <citation type="submission" date="2014-05" db="EMBL/GenBank/DDBJ databases">
        <title>ATOL: Assembling a taxonomically balanced genome-scale reconstruction of the evolutionary history of the Enterobacteriaceae.</title>
        <authorList>
            <person name="Plunkett G.III."/>
            <person name="Neeno-Eckwall E.C."/>
            <person name="Glasner J.D."/>
            <person name="Perna N.T."/>
        </authorList>
    </citation>
    <scope>NUCLEOTIDE SEQUENCE [LARGE SCALE GENOMIC DNA]</scope>
    <source>
        <strain evidence="15 16">ATCC 33301</strain>
    </source>
</reference>
<dbReference type="GO" id="GO:0022904">
    <property type="term" value="P:respiratory electron transport chain"/>
    <property type="evidence" value="ECO:0007669"/>
    <property type="project" value="InterPro"/>
</dbReference>
<dbReference type="GO" id="GO:0020037">
    <property type="term" value="F:heme binding"/>
    <property type="evidence" value="ECO:0007669"/>
    <property type="project" value="TreeGrafter"/>
</dbReference>
<evidence type="ECO:0000313" key="16">
    <source>
        <dbReference type="Proteomes" id="UP000028602"/>
    </source>
</evidence>
<dbReference type="OrthoDB" id="8589936at2"/>
<evidence type="ECO:0000256" key="9">
    <source>
        <dbReference type="ARBA" id="ARBA00022989"/>
    </source>
</evidence>
<dbReference type="GO" id="GO:0009055">
    <property type="term" value="F:electron transfer activity"/>
    <property type="evidence" value="ECO:0007669"/>
    <property type="project" value="InterPro"/>
</dbReference>
<comment type="similarity">
    <text evidence="12">Belongs to the cytochrome b561 family.</text>
</comment>
<evidence type="ECO:0000256" key="10">
    <source>
        <dbReference type="ARBA" id="ARBA00023004"/>
    </source>
</evidence>
<gene>
    <name evidence="15" type="ORF">GTPT_2210</name>
</gene>
<dbReference type="InterPro" id="IPR052168">
    <property type="entry name" value="Cytochrome_b561_oxidase"/>
</dbReference>
<evidence type="ECO:0000256" key="5">
    <source>
        <dbReference type="ARBA" id="ARBA00022617"/>
    </source>
</evidence>
<feature type="transmembrane region" description="Helical" evidence="13">
    <location>
        <begin position="145"/>
        <end position="167"/>
    </location>
</feature>